<evidence type="ECO:0000256" key="1">
    <source>
        <dbReference type="SAM" id="Phobius"/>
    </source>
</evidence>
<accession>A0A498JJ52</accession>
<proteinExistence type="predicted"/>
<reference evidence="2 3" key="1">
    <citation type="submission" date="2018-10" db="EMBL/GenBank/DDBJ databases">
        <title>A high-quality apple genome assembly.</title>
        <authorList>
            <person name="Hu J."/>
        </authorList>
    </citation>
    <scope>NUCLEOTIDE SEQUENCE [LARGE SCALE GENOMIC DNA]</scope>
    <source>
        <strain evidence="3">cv. HFTH1</strain>
        <tissue evidence="2">Young leaf</tissue>
    </source>
</reference>
<name>A0A498JJ52_MALDO</name>
<dbReference type="Proteomes" id="UP000290289">
    <property type="component" value="Chromosome 7"/>
</dbReference>
<evidence type="ECO:0000313" key="3">
    <source>
        <dbReference type="Proteomes" id="UP000290289"/>
    </source>
</evidence>
<sequence>MATQASSSSTSTGPFLSGVAHFLELIDSNYAHATTLSANSDFALWFQTDQLVVSYLTSIIFKLILLLIIGKTYSRAIWECLHAHFSWILLPMPPISSFNSWHLQRAHMPSRTTKFIVDSLTAINQPIFNIDLVSSVLKGLGPDNSMCVTPVINSHLLL</sequence>
<feature type="transmembrane region" description="Helical" evidence="1">
    <location>
        <begin position="51"/>
        <end position="69"/>
    </location>
</feature>
<keyword evidence="1" id="KW-0472">Membrane</keyword>
<organism evidence="2 3">
    <name type="scientific">Malus domestica</name>
    <name type="common">Apple</name>
    <name type="synonym">Pyrus malus</name>
    <dbReference type="NCBI Taxonomy" id="3750"/>
    <lineage>
        <taxon>Eukaryota</taxon>
        <taxon>Viridiplantae</taxon>
        <taxon>Streptophyta</taxon>
        <taxon>Embryophyta</taxon>
        <taxon>Tracheophyta</taxon>
        <taxon>Spermatophyta</taxon>
        <taxon>Magnoliopsida</taxon>
        <taxon>eudicotyledons</taxon>
        <taxon>Gunneridae</taxon>
        <taxon>Pentapetalae</taxon>
        <taxon>rosids</taxon>
        <taxon>fabids</taxon>
        <taxon>Rosales</taxon>
        <taxon>Rosaceae</taxon>
        <taxon>Amygdaloideae</taxon>
        <taxon>Maleae</taxon>
        <taxon>Malus</taxon>
    </lineage>
</organism>
<evidence type="ECO:0000313" key="2">
    <source>
        <dbReference type="EMBL" id="RXH93732.1"/>
    </source>
</evidence>
<dbReference type="EMBL" id="RDQH01000333">
    <property type="protein sequence ID" value="RXH93732.1"/>
    <property type="molecule type" value="Genomic_DNA"/>
</dbReference>
<keyword evidence="3" id="KW-1185">Reference proteome</keyword>
<comment type="caution">
    <text evidence="2">The sequence shown here is derived from an EMBL/GenBank/DDBJ whole genome shotgun (WGS) entry which is preliminary data.</text>
</comment>
<keyword evidence="1" id="KW-0812">Transmembrane</keyword>
<protein>
    <submittedName>
        <fullName evidence="2">Uncharacterized protein</fullName>
    </submittedName>
</protein>
<gene>
    <name evidence="2" type="ORF">DVH24_014308</name>
</gene>
<dbReference type="AlphaFoldDB" id="A0A498JJ52"/>
<keyword evidence="1" id="KW-1133">Transmembrane helix</keyword>